<comment type="caution">
    <text evidence="1">The sequence shown here is derived from an EMBL/GenBank/DDBJ whole genome shotgun (WGS) entry which is preliminary data.</text>
</comment>
<accession>A0ABR1YFN5</accession>
<name>A0ABR1YFN5_9PEZI</name>
<organism evidence="1 2">
    <name type="scientific">Phyllosticta capitalensis</name>
    <dbReference type="NCBI Taxonomy" id="121624"/>
    <lineage>
        <taxon>Eukaryota</taxon>
        <taxon>Fungi</taxon>
        <taxon>Dikarya</taxon>
        <taxon>Ascomycota</taxon>
        <taxon>Pezizomycotina</taxon>
        <taxon>Dothideomycetes</taxon>
        <taxon>Dothideomycetes incertae sedis</taxon>
        <taxon>Botryosphaeriales</taxon>
        <taxon>Phyllostictaceae</taxon>
        <taxon>Phyllosticta</taxon>
    </lineage>
</organism>
<gene>
    <name evidence="1" type="ORF">HDK90DRAFT_338663</name>
</gene>
<dbReference type="EMBL" id="JBBWRZ010000009">
    <property type="protein sequence ID" value="KAK8228862.1"/>
    <property type="molecule type" value="Genomic_DNA"/>
</dbReference>
<dbReference type="Proteomes" id="UP001492380">
    <property type="component" value="Unassembled WGS sequence"/>
</dbReference>
<sequence length="75" mass="7907">MHAAVATRIAQVPFLPSFLCPSPCVGAQGVIGIGRCFNLLVGGSKRAECRSKWMAFFSTLWMDGCSLASGSVKKG</sequence>
<proteinExistence type="predicted"/>
<evidence type="ECO:0008006" key="3">
    <source>
        <dbReference type="Google" id="ProtNLM"/>
    </source>
</evidence>
<evidence type="ECO:0000313" key="2">
    <source>
        <dbReference type="Proteomes" id="UP001492380"/>
    </source>
</evidence>
<keyword evidence="2" id="KW-1185">Reference proteome</keyword>
<evidence type="ECO:0000313" key="1">
    <source>
        <dbReference type="EMBL" id="KAK8228862.1"/>
    </source>
</evidence>
<reference evidence="1 2" key="1">
    <citation type="submission" date="2024-04" db="EMBL/GenBank/DDBJ databases">
        <title>Phyllosticta paracitricarpa is synonymous to the EU quarantine fungus P. citricarpa based on phylogenomic analyses.</title>
        <authorList>
            <consortium name="Lawrence Berkeley National Laboratory"/>
            <person name="Van Ingen-Buijs V.A."/>
            <person name="Van Westerhoven A.C."/>
            <person name="Haridas S."/>
            <person name="Skiadas P."/>
            <person name="Martin F."/>
            <person name="Groenewald J.Z."/>
            <person name="Crous P.W."/>
            <person name="Seidl M.F."/>
        </authorList>
    </citation>
    <scope>NUCLEOTIDE SEQUENCE [LARGE SCALE GENOMIC DNA]</scope>
    <source>
        <strain evidence="1 2">CBS 123374</strain>
    </source>
</reference>
<protein>
    <recommendedName>
        <fullName evidence="3">Secreted protein</fullName>
    </recommendedName>
</protein>